<dbReference type="AlphaFoldDB" id="A0A239N226"/>
<dbReference type="Proteomes" id="UP000198327">
    <property type="component" value="Unassembled WGS sequence"/>
</dbReference>
<reference evidence="3" key="1">
    <citation type="submission" date="2017-06" db="EMBL/GenBank/DDBJ databases">
        <authorList>
            <person name="Varghese N."/>
            <person name="Submissions S."/>
        </authorList>
    </citation>
    <scope>NUCLEOTIDE SEQUENCE [LARGE SCALE GENOMIC DNA]</scope>
    <source>
        <strain evidence="3">JCM 23211</strain>
    </source>
</reference>
<keyword evidence="3" id="KW-1185">Reference proteome</keyword>
<gene>
    <name evidence="2" type="ORF">SAMN05421642_12739</name>
</gene>
<dbReference type="SUPFAM" id="SSF75304">
    <property type="entry name" value="Amidase signature (AS) enzymes"/>
    <property type="match status" value="1"/>
</dbReference>
<dbReference type="PROSITE" id="PS51257">
    <property type="entry name" value="PROKAR_LIPOPROTEIN"/>
    <property type="match status" value="1"/>
</dbReference>
<dbReference type="PANTHER" id="PTHR42678:SF11">
    <property type="entry name" value="AMIDASE FAMILY PROTEIN"/>
    <property type="match status" value="1"/>
</dbReference>
<dbReference type="InterPro" id="IPR023631">
    <property type="entry name" value="Amidase_dom"/>
</dbReference>
<accession>A0A239N226</accession>
<dbReference type="PANTHER" id="PTHR42678">
    <property type="entry name" value="AMIDASE"/>
    <property type="match status" value="1"/>
</dbReference>
<sequence length="715" mass="77463">MNARRARQSTAKGVLITAVAVALVVGCSTIETEPEANSSGTESEFFDINEATIASLTDAMESGTLTSVELTAIYLNRIATYDAGGINLNSVNVMNEQALDDAARMDELRAEGTILGPMHGIPFTVKDSYKVDGLTVASGSPAFAGLRADEDAFTVEKIREAGGIVLGKTNMPPMANGGMQRGEYGRAESPYSSEYLTAAWGSGSSNGSGTSTAANFATFGMGEETVSSGRSPASNNGLVAYTPSRGVVSIRGNWPLWPTRDVVVPHTRSVEDTLAVLDVVASRDERPEGDFWLTQPFIEIPDIDDVRPESYDDLKQTDSLEGKRIGVPRMYLNKDDESETPIATRQSVIDLWDNTAQELSELGAEVVEVDFPLVENFFEDRPGAESMYTRGYVAEEWEALERGDLASFWMEQFLASNEDPSYTSFGDVDPATIFPNPSRLPADPAATTKSWQTRIDAIVDRMPEDIFTMDGLGDALAGYDRTREEDFDSWLAANDLDLLAFPAVADIAAQDSDINIEANEHAQSYGVGRSATDHVMRQFGIPSVSVPMGLVDDIDMPMNVTFAGLPYSDNELLSYAFAYEQATHHRPLPVRTPALDTDRVEIVDDETRRPETRQDTDAPELSVVTRDVDRGGLTPRVEVTVTSSDPSGIADLWLTANGDRISLVEANQGTYEATVLLDRYTSAGDAGPVDGIRLVTLSKDRAGNASADTRVLPTR</sequence>
<dbReference type="Gene3D" id="3.90.1300.10">
    <property type="entry name" value="Amidase signature (AS) domain"/>
    <property type="match status" value="1"/>
</dbReference>
<dbReference type="Pfam" id="PF01425">
    <property type="entry name" value="Amidase"/>
    <property type="match status" value="1"/>
</dbReference>
<evidence type="ECO:0000313" key="2">
    <source>
        <dbReference type="EMBL" id="SNT48810.1"/>
    </source>
</evidence>
<evidence type="ECO:0000259" key="1">
    <source>
        <dbReference type="Pfam" id="PF01425"/>
    </source>
</evidence>
<proteinExistence type="predicted"/>
<dbReference type="NCBIfam" id="NF005127">
    <property type="entry name" value="PRK06565.1"/>
    <property type="match status" value="1"/>
</dbReference>
<dbReference type="InterPro" id="IPR036928">
    <property type="entry name" value="AS_sf"/>
</dbReference>
<protein>
    <submittedName>
        <fullName evidence="2">Amidase</fullName>
    </submittedName>
</protein>
<dbReference type="OrthoDB" id="182039at2"/>
<feature type="domain" description="Amidase" evidence="1">
    <location>
        <begin position="69"/>
        <end position="378"/>
    </location>
</feature>
<dbReference type="EMBL" id="FZOW01000027">
    <property type="protein sequence ID" value="SNT48810.1"/>
    <property type="molecule type" value="Genomic_DNA"/>
</dbReference>
<evidence type="ECO:0000313" key="3">
    <source>
        <dbReference type="Proteomes" id="UP000198327"/>
    </source>
</evidence>
<name>A0A239N226_9NOCA</name>
<organism evidence="2 3">
    <name type="scientific">Rhodococcoides kyotonense</name>
    <dbReference type="NCBI Taxonomy" id="398843"/>
    <lineage>
        <taxon>Bacteria</taxon>
        <taxon>Bacillati</taxon>
        <taxon>Actinomycetota</taxon>
        <taxon>Actinomycetes</taxon>
        <taxon>Mycobacteriales</taxon>
        <taxon>Nocardiaceae</taxon>
        <taxon>Rhodococcoides</taxon>
    </lineage>
</organism>